<evidence type="ECO:0000313" key="3">
    <source>
        <dbReference type="Proteomes" id="UP000286482"/>
    </source>
</evidence>
<reference evidence="2 3" key="1">
    <citation type="submission" date="2018-09" db="EMBL/GenBank/DDBJ databases">
        <authorList>
            <person name="Wang Z."/>
        </authorList>
    </citation>
    <scope>NUCLEOTIDE SEQUENCE [LARGE SCALE GENOMIC DNA]</scope>
    <source>
        <strain evidence="2 3">ALS 81</strain>
    </source>
</reference>
<dbReference type="OrthoDB" id="5768428at2"/>
<proteinExistence type="predicted"/>
<name>A0A420E8Y4_9ALTE</name>
<gene>
    <name evidence="2" type="ORF">DBZ36_16125</name>
</gene>
<feature type="transmembrane region" description="Helical" evidence="1">
    <location>
        <begin position="71"/>
        <end position="97"/>
    </location>
</feature>
<comment type="caution">
    <text evidence="2">The sequence shown here is derived from an EMBL/GenBank/DDBJ whole genome shotgun (WGS) entry which is preliminary data.</text>
</comment>
<keyword evidence="1" id="KW-0812">Transmembrane</keyword>
<dbReference type="RefSeq" id="WP_120355980.1">
    <property type="nucleotide sequence ID" value="NZ_RAQO01000008.1"/>
</dbReference>
<dbReference type="EMBL" id="RAQO01000008">
    <property type="protein sequence ID" value="RKF15895.1"/>
    <property type="molecule type" value="Genomic_DNA"/>
</dbReference>
<keyword evidence="1" id="KW-0472">Membrane</keyword>
<sequence length="129" mass="14891">MLNRQQVEQHSEQLRQTIRQLDDAKRKVFYTHLRQQVRDPDTYASCNFLFIAGLHHFYLKRYARGSFNLAVFLIGIGAFIGGFFGLGLFAIIGICVIELPALFRSQLIVEDYNNQLSEQLLDDLTKHDA</sequence>
<protein>
    <submittedName>
        <fullName evidence="2">TM2 domain-containing protein</fullName>
    </submittedName>
</protein>
<dbReference type="AlphaFoldDB" id="A0A420E8Y4"/>
<evidence type="ECO:0000256" key="1">
    <source>
        <dbReference type="SAM" id="Phobius"/>
    </source>
</evidence>
<accession>A0A420E8Y4</accession>
<keyword evidence="3" id="KW-1185">Reference proteome</keyword>
<keyword evidence="1" id="KW-1133">Transmembrane helix</keyword>
<organism evidence="2 3">
    <name type="scientific">Alginatibacterium sediminis</name>
    <dbReference type="NCBI Taxonomy" id="2164068"/>
    <lineage>
        <taxon>Bacteria</taxon>
        <taxon>Pseudomonadati</taxon>
        <taxon>Pseudomonadota</taxon>
        <taxon>Gammaproteobacteria</taxon>
        <taxon>Alteromonadales</taxon>
        <taxon>Alteromonadaceae</taxon>
        <taxon>Alginatibacterium</taxon>
    </lineage>
</organism>
<dbReference type="Proteomes" id="UP000286482">
    <property type="component" value="Unassembled WGS sequence"/>
</dbReference>
<evidence type="ECO:0000313" key="2">
    <source>
        <dbReference type="EMBL" id="RKF15895.1"/>
    </source>
</evidence>